<feature type="transmembrane region" description="Helical" evidence="1">
    <location>
        <begin position="1120"/>
        <end position="1140"/>
    </location>
</feature>
<sequence length="1494" mass="167291">MIKGFDGIVRAARRCCSTLEFLFMNDSQDAKLIRVAKRDVLTPNSEVREISDLATSNHPSGKSSLGFSTRNMLALVLLLALVLRFWGIDWDQGGLFHPDERAFLSQVYDLQFPEGDEWSKVFDPDESTLNPGSFNWGSLPHYALKSVHYLVAPYKWMSVFDLRYAGRALSAISDTLTVLLIFMIGRMVFSSRVGLLAALLSAIAVQQIQLSHFFAVDTFMTTFIVATMFYSIRVAKDGRRSDSVLAAIMFGMAVATKFSVLPLGLALVFAHLIFATSRRGDRYDSFGAAPDDASKQRRIAYQNMLITAAVILVVLIVVQPYMFIDFKTYVDNISTQGQMVRREVDFPFTRQYEDTPRYFYQAVQLGTWGLGPALGLTVLLGLIGSVIAGVLAQRKVDLVILAWVLPYLFITGWFDVKFMRYMMPITPFLILYGARFLWWVFEVIKSLQPSKRWLQLLPIGLILVFTVHYSFSFMSVYSGQHPLNEVSRWLRGNADAGSQVVQEHWEEGIPGVTGLRMHERAELYNDENSKKFDKLTTLLSESDYFVLLSNRLYATIPRLPERYPVTSVFYEKLFSGELGYEMAYSNGRHIGGLGVDYYEDPFARLDFGPPDQFDEPSDGLFTVDFGWADESFSVYEHPQTFIFANAGRLTAHQLSVEIGSTDMDGTQVQQSETGLLLSDRDALSQQSGGTWGSITFSRWLPDWVTPVVWYVAAQLFALIVLPIAFVVFRPWPDRGYLFAKTLGLVFVATVTWLLVSLNIVSFSFWAVLIGGLIVAAISLLTHRFLGNDFMSHIRSNIRRIVWMELLLLVAFVGFLLVRAANPDLWHPWKGGEKPMDFAYLNAVVKSSTVPPYDPWYAGGYLNYYYFGQFMVASLIRFTGIVPSVAYNLALPWLFALTAGGVFSIVSGLAELTLRAKRIPAWSRRSPIYAGLLGVLFVVVAGNIDGLIQVFQGAVRVFFQNEGFGQFDFWRSSRMMAPDSLGHEITEFPFFTFLFADLHAHLIAIPVAITALGATIAAFLRIGRNRPKFETMTGLVVIGVLVGSLRTINAWDFPTQLILTGTFLIGGQLLSSRRAFLERLMIGIASTALVVIVGYAVYLPFHASFELFNNAVVKSQFTTELWRYILIHSIFIFLIISWIVFTWRERLYQAFTLLANPPMPGAGLAGWTWQVVMILLLAVVASLAVTGFAVIAFAVMIGASIFAAGLVAHRSGISGSRYSLVAVGLAVMAMALTIGVDIFTVKDDIGRMNTVFKFYLQAWVLLGIASAYFLWVLADAGKLSLSGVRVGRGVWMGLLAILVIGVMLYPILGTRDRNSTRFQMSGLGLDGMAYMNTVTYQDDEVPLTLKYDLEAIEWMQENVEGSPVIIEGLSDLYRWGNRVSIYTGLPAVVGWDWHQRQQRVKYASSVSDRRGEIDRFYDTPLRASALEILDKYKVKYVYIGELERAKYRSAGIAKFKSMSADGLVQVYPATGSDMETPVVIYQYVPLAQVSGENIN</sequence>
<feature type="transmembrane region" description="Helical" evidence="1">
    <location>
        <begin position="72"/>
        <end position="88"/>
    </location>
</feature>
<feature type="transmembrane region" description="Helical" evidence="1">
    <location>
        <begin position="1285"/>
        <end position="1307"/>
    </location>
</feature>
<accession>A0A381NV47</accession>
<dbReference type="InterPro" id="IPR038731">
    <property type="entry name" value="RgtA/B/C-like"/>
</dbReference>
<feature type="transmembrane region" description="Helical" evidence="1">
    <location>
        <begin position="164"/>
        <end position="189"/>
    </location>
</feature>
<dbReference type="NCBIfam" id="TIGR03662">
    <property type="entry name" value="Chlor_Arch_YYY"/>
    <property type="match status" value="1"/>
</dbReference>
<feature type="transmembrane region" description="Helical" evidence="1">
    <location>
        <begin position="925"/>
        <end position="943"/>
    </location>
</feature>
<gene>
    <name evidence="3" type="ORF">METZ01_LOCUS11191</name>
</gene>
<feature type="transmembrane region" description="Helical" evidence="1">
    <location>
        <begin position="1081"/>
        <end position="1100"/>
    </location>
</feature>
<keyword evidence="1" id="KW-0472">Membrane</keyword>
<feature type="transmembrane region" description="Helical" evidence="1">
    <location>
        <begin position="707"/>
        <end position="728"/>
    </location>
</feature>
<protein>
    <recommendedName>
        <fullName evidence="2">Glycosyltransferase RgtA/B/C/D-like domain-containing protein</fullName>
    </recommendedName>
</protein>
<reference evidence="3" key="1">
    <citation type="submission" date="2018-05" db="EMBL/GenBank/DDBJ databases">
        <authorList>
            <person name="Lanie J.A."/>
            <person name="Ng W.-L."/>
            <person name="Kazmierczak K.M."/>
            <person name="Andrzejewski T.M."/>
            <person name="Davidsen T.M."/>
            <person name="Wayne K.J."/>
            <person name="Tettelin H."/>
            <person name="Glass J.I."/>
            <person name="Rusch D."/>
            <person name="Podicherti R."/>
            <person name="Tsui H.-C.T."/>
            <person name="Winkler M.E."/>
        </authorList>
    </citation>
    <scope>NUCLEOTIDE SEQUENCE</scope>
</reference>
<feature type="transmembrane region" description="Helical" evidence="1">
    <location>
        <begin position="244"/>
        <end position="274"/>
    </location>
</feature>
<dbReference type="EMBL" id="UINC01000612">
    <property type="protein sequence ID" value="SUZ58337.1"/>
    <property type="molecule type" value="Genomic_DNA"/>
</dbReference>
<feature type="transmembrane region" description="Helical" evidence="1">
    <location>
        <begin position="997"/>
        <end position="1019"/>
    </location>
</feature>
<keyword evidence="1" id="KW-1133">Transmembrane helix</keyword>
<dbReference type="InterPro" id="IPR018746">
    <property type="entry name" value="DUF2298"/>
</dbReference>
<feature type="transmembrane region" description="Helical" evidence="1">
    <location>
        <begin position="421"/>
        <end position="441"/>
    </location>
</feature>
<dbReference type="Pfam" id="PF10060">
    <property type="entry name" value="DUF2298"/>
    <property type="match status" value="1"/>
</dbReference>
<dbReference type="PANTHER" id="PTHR10790:SF51">
    <property type="entry name" value="TETRATRICOPEPTIDE REPEAT PROTEIN"/>
    <property type="match status" value="1"/>
</dbReference>
<feature type="transmembrane region" description="Helical" evidence="1">
    <location>
        <begin position="761"/>
        <end position="780"/>
    </location>
</feature>
<feature type="transmembrane region" description="Helical" evidence="1">
    <location>
        <begin position="304"/>
        <end position="324"/>
    </location>
</feature>
<feature type="transmembrane region" description="Helical" evidence="1">
    <location>
        <begin position="1031"/>
        <end position="1047"/>
    </location>
</feature>
<proteinExistence type="predicted"/>
<dbReference type="Pfam" id="PF13231">
    <property type="entry name" value="PMT_2"/>
    <property type="match status" value="1"/>
</dbReference>
<feature type="domain" description="Glycosyltransferase RgtA/B/C/D-like" evidence="2">
    <location>
        <begin position="165"/>
        <end position="276"/>
    </location>
</feature>
<evidence type="ECO:0000256" key="1">
    <source>
        <dbReference type="SAM" id="Phobius"/>
    </source>
</evidence>
<feature type="transmembrane region" description="Helical" evidence="1">
    <location>
        <begin position="1253"/>
        <end position="1273"/>
    </location>
</feature>
<feature type="transmembrane region" description="Helical" evidence="1">
    <location>
        <begin position="1219"/>
        <end position="1241"/>
    </location>
</feature>
<feature type="transmembrane region" description="Helical" evidence="1">
    <location>
        <begin position="1186"/>
        <end position="1207"/>
    </location>
</feature>
<evidence type="ECO:0000259" key="2">
    <source>
        <dbReference type="Pfam" id="PF13231"/>
    </source>
</evidence>
<dbReference type="PANTHER" id="PTHR10790">
    <property type="entry name" value="TPR-DOMAIN CONTAINING PROTEIN"/>
    <property type="match status" value="1"/>
</dbReference>
<evidence type="ECO:0000313" key="3">
    <source>
        <dbReference type="EMBL" id="SUZ58337.1"/>
    </source>
</evidence>
<feature type="transmembrane region" description="Helical" evidence="1">
    <location>
        <begin position="210"/>
        <end position="232"/>
    </location>
</feature>
<name>A0A381NV47_9ZZZZ</name>
<feature type="transmembrane region" description="Helical" evidence="1">
    <location>
        <begin position="892"/>
        <end position="913"/>
    </location>
</feature>
<feature type="transmembrane region" description="Helical" evidence="1">
    <location>
        <begin position="735"/>
        <end position="755"/>
    </location>
</feature>
<feature type="transmembrane region" description="Helical" evidence="1">
    <location>
        <begin position="398"/>
        <end position="415"/>
    </location>
</feature>
<feature type="transmembrane region" description="Helical" evidence="1">
    <location>
        <begin position="1161"/>
        <end position="1180"/>
    </location>
</feature>
<keyword evidence="1" id="KW-0812">Transmembrane</keyword>
<feature type="transmembrane region" description="Helical" evidence="1">
    <location>
        <begin position="368"/>
        <end position="391"/>
    </location>
</feature>
<feature type="transmembrane region" description="Helical" evidence="1">
    <location>
        <begin position="453"/>
        <end position="471"/>
    </location>
</feature>
<organism evidence="3">
    <name type="scientific">marine metagenome</name>
    <dbReference type="NCBI Taxonomy" id="408172"/>
    <lineage>
        <taxon>unclassified sequences</taxon>
        <taxon>metagenomes</taxon>
        <taxon>ecological metagenomes</taxon>
    </lineage>
</organism>
<feature type="transmembrane region" description="Helical" evidence="1">
    <location>
        <begin position="801"/>
        <end position="820"/>
    </location>
</feature>